<sequence>MDPVMALAGLGVGIVVGLTGMGGGALMTPILVLFFGVPPLAAVSSDLAASAVMKPFGGWVHARRGTVNWALVRWLCLGSVPSAFLGVLLMRALGDGESVQDAVRVALGVALLLAVAGLLLKAYNSRKAGTSEGTPHITVRPVPTVLLGAVGGLVVGMTSVGSGSLIIVILLALYPMLRPNDLVGTDLIQAIPLVAAAALGHAFFGDLKLDLAAAVLVGSVPGVLIGARLSSRAPAGVVRAALVIVLIASALKLFEVSTTVVVAVVAATTAGAVLLAARRRPAFPAAVPVEPAEPVAALATGWDQPQDRRTEDETDAKGAQSQ</sequence>
<feature type="transmembrane region" description="Helical" evidence="6">
    <location>
        <begin position="144"/>
        <end position="174"/>
    </location>
</feature>
<dbReference type="OrthoDB" id="5189995at2"/>
<feature type="transmembrane region" description="Helical" evidence="6">
    <location>
        <begin position="260"/>
        <end position="277"/>
    </location>
</feature>
<dbReference type="PANTHER" id="PTHR43701">
    <property type="entry name" value="MEMBRANE TRANSPORTER PROTEIN MJ0441-RELATED"/>
    <property type="match status" value="1"/>
</dbReference>
<evidence type="ECO:0000256" key="6">
    <source>
        <dbReference type="RuleBase" id="RU363041"/>
    </source>
</evidence>
<organism evidence="8 9">
    <name type="scientific">Dactylosporangium aurantiacum</name>
    <dbReference type="NCBI Taxonomy" id="35754"/>
    <lineage>
        <taxon>Bacteria</taxon>
        <taxon>Bacillati</taxon>
        <taxon>Actinomycetota</taxon>
        <taxon>Actinomycetes</taxon>
        <taxon>Micromonosporales</taxon>
        <taxon>Micromonosporaceae</taxon>
        <taxon>Dactylosporangium</taxon>
    </lineage>
</organism>
<reference evidence="8" key="1">
    <citation type="submission" date="2021-04" db="EMBL/GenBank/DDBJ databases">
        <title>Dactylosporangium aurantiacum NRRL B-8018 full assembly.</title>
        <authorList>
            <person name="Hartkoorn R.C."/>
            <person name="Beaudoing E."/>
            <person name="Hot D."/>
        </authorList>
    </citation>
    <scope>NUCLEOTIDE SEQUENCE</scope>
    <source>
        <strain evidence="8">NRRL B-8018</strain>
    </source>
</reference>
<keyword evidence="9" id="KW-1185">Reference proteome</keyword>
<dbReference type="EMBL" id="CP073767">
    <property type="protein sequence ID" value="UWZ57353.1"/>
    <property type="molecule type" value="Genomic_DNA"/>
</dbReference>
<keyword evidence="3 6" id="KW-0812">Transmembrane</keyword>
<dbReference type="InterPro" id="IPR051598">
    <property type="entry name" value="TSUP/Inactive_protease-like"/>
</dbReference>
<protein>
    <recommendedName>
        <fullName evidence="6">Probable membrane transporter protein</fullName>
    </recommendedName>
</protein>
<name>A0A9Q9MFM5_9ACTN</name>
<evidence type="ECO:0000256" key="4">
    <source>
        <dbReference type="ARBA" id="ARBA00022989"/>
    </source>
</evidence>
<dbReference type="Proteomes" id="UP001058003">
    <property type="component" value="Chromosome"/>
</dbReference>
<accession>A0A9Q9MFM5</accession>
<dbReference type="KEGG" id="daur:Daura_15010"/>
<comment type="subcellular location">
    <subcellularLocation>
        <location evidence="6">Cell membrane</location>
        <topology evidence="6">Multi-pass membrane protein</topology>
    </subcellularLocation>
    <subcellularLocation>
        <location evidence="1">Membrane</location>
        <topology evidence="1">Multi-pass membrane protein</topology>
    </subcellularLocation>
</comment>
<feature type="region of interest" description="Disordered" evidence="7">
    <location>
        <begin position="298"/>
        <end position="322"/>
    </location>
</feature>
<feature type="transmembrane region" description="Helical" evidence="6">
    <location>
        <begin position="71"/>
        <end position="90"/>
    </location>
</feature>
<evidence type="ECO:0000313" key="9">
    <source>
        <dbReference type="Proteomes" id="UP001058003"/>
    </source>
</evidence>
<keyword evidence="5 6" id="KW-0472">Membrane</keyword>
<dbReference type="GO" id="GO:0005886">
    <property type="term" value="C:plasma membrane"/>
    <property type="evidence" value="ECO:0007669"/>
    <property type="project" value="UniProtKB-SubCell"/>
</dbReference>
<comment type="similarity">
    <text evidence="2 6">Belongs to the 4-toluene sulfonate uptake permease (TSUP) (TC 2.A.102) family.</text>
</comment>
<dbReference type="Pfam" id="PF01925">
    <property type="entry name" value="TauE"/>
    <property type="match status" value="1"/>
</dbReference>
<evidence type="ECO:0000256" key="7">
    <source>
        <dbReference type="SAM" id="MobiDB-lite"/>
    </source>
</evidence>
<gene>
    <name evidence="8" type="ORF">Daura_15010</name>
</gene>
<dbReference type="InterPro" id="IPR002781">
    <property type="entry name" value="TM_pro_TauE-like"/>
</dbReference>
<keyword evidence="4 6" id="KW-1133">Transmembrane helix</keyword>
<dbReference type="RefSeq" id="WP_081970879.1">
    <property type="nucleotide sequence ID" value="NZ_CP073767.1"/>
</dbReference>
<feature type="transmembrane region" description="Helical" evidence="6">
    <location>
        <begin position="186"/>
        <end position="205"/>
    </location>
</feature>
<dbReference type="AlphaFoldDB" id="A0A9Q9MFM5"/>
<evidence type="ECO:0000256" key="2">
    <source>
        <dbReference type="ARBA" id="ARBA00009142"/>
    </source>
</evidence>
<proteinExistence type="inferred from homology"/>
<evidence type="ECO:0000256" key="5">
    <source>
        <dbReference type="ARBA" id="ARBA00023136"/>
    </source>
</evidence>
<keyword evidence="6" id="KW-1003">Cell membrane</keyword>
<dbReference type="PANTHER" id="PTHR43701:SF2">
    <property type="entry name" value="MEMBRANE TRANSPORTER PROTEIN YJNA-RELATED"/>
    <property type="match status" value="1"/>
</dbReference>
<evidence type="ECO:0000256" key="1">
    <source>
        <dbReference type="ARBA" id="ARBA00004141"/>
    </source>
</evidence>
<evidence type="ECO:0000313" key="8">
    <source>
        <dbReference type="EMBL" id="UWZ57353.1"/>
    </source>
</evidence>
<feature type="transmembrane region" description="Helical" evidence="6">
    <location>
        <begin position="211"/>
        <end position="229"/>
    </location>
</feature>
<evidence type="ECO:0000256" key="3">
    <source>
        <dbReference type="ARBA" id="ARBA00022692"/>
    </source>
</evidence>
<feature type="transmembrane region" description="Helical" evidence="6">
    <location>
        <begin position="102"/>
        <end position="124"/>
    </location>
</feature>